<organism evidence="2 3">
    <name type="scientific">Methylobacterium marchantiae</name>
    <dbReference type="NCBI Taxonomy" id="600331"/>
    <lineage>
        <taxon>Bacteria</taxon>
        <taxon>Pseudomonadati</taxon>
        <taxon>Pseudomonadota</taxon>
        <taxon>Alphaproteobacteria</taxon>
        <taxon>Hyphomicrobiales</taxon>
        <taxon>Methylobacteriaceae</taxon>
        <taxon>Methylobacterium</taxon>
    </lineage>
</organism>
<comment type="caution">
    <text evidence="2">The sequence shown here is derived from an EMBL/GenBank/DDBJ whole genome shotgun (WGS) entry which is preliminary data.</text>
</comment>
<protein>
    <submittedName>
        <fullName evidence="2">Uncharacterized protein</fullName>
    </submittedName>
</protein>
<accession>A0ABW3X0E0</accession>
<proteinExistence type="predicted"/>
<gene>
    <name evidence="2" type="ORF">ACFQ4G_13345</name>
</gene>
<sequence length="78" mass="9001">MTENLKAETSGIKGPRRRITLDSQLMSYWDREAQRLDTMAANARWAWMARSYARKAERARAQSAKSAARETARRAKDK</sequence>
<dbReference type="Proteomes" id="UP001597176">
    <property type="component" value="Unassembled WGS sequence"/>
</dbReference>
<feature type="compositionally biased region" description="Basic and acidic residues" evidence="1">
    <location>
        <begin position="67"/>
        <end position="78"/>
    </location>
</feature>
<name>A0ABW3X0E0_9HYPH</name>
<keyword evidence="3" id="KW-1185">Reference proteome</keyword>
<evidence type="ECO:0000313" key="3">
    <source>
        <dbReference type="Proteomes" id="UP001597176"/>
    </source>
</evidence>
<reference evidence="3" key="1">
    <citation type="journal article" date="2019" name="Int. J. Syst. Evol. Microbiol.">
        <title>The Global Catalogue of Microorganisms (GCM) 10K type strain sequencing project: providing services to taxonomists for standard genome sequencing and annotation.</title>
        <authorList>
            <consortium name="The Broad Institute Genomics Platform"/>
            <consortium name="The Broad Institute Genome Sequencing Center for Infectious Disease"/>
            <person name="Wu L."/>
            <person name="Ma J."/>
        </authorList>
    </citation>
    <scope>NUCLEOTIDE SEQUENCE [LARGE SCALE GENOMIC DNA]</scope>
    <source>
        <strain evidence="3">CCUG 56108</strain>
    </source>
</reference>
<feature type="region of interest" description="Disordered" evidence="1">
    <location>
        <begin position="58"/>
        <end position="78"/>
    </location>
</feature>
<evidence type="ECO:0000313" key="2">
    <source>
        <dbReference type="EMBL" id="MFD1302555.1"/>
    </source>
</evidence>
<dbReference type="EMBL" id="JBHTND010000017">
    <property type="protein sequence ID" value="MFD1302555.1"/>
    <property type="molecule type" value="Genomic_DNA"/>
</dbReference>
<evidence type="ECO:0000256" key="1">
    <source>
        <dbReference type="SAM" id="MobiDB-lite"/>
    </source>
</evidence>